<dbReference type="AlphaFoldDB" id="A0A1Y6D860"/>
<evidence type="ECO:0000313" key="4">
    <source>
        <dbReference type="Proteomes" id="UP000192923"/>
    </source>
</evidence>
<proteinExistence type="predicted"/>
<evidence type="ECO:0000313" key="3">
    <source>
        <dbReference type="EMBL" id="SMF96005.1"/>
    </source>
</evidence>
<protein>
    <recommendedName>
        <fullName evidence="2">YcxB-like C-terminal domain-containing protein</fullName>
    </recommendedName>
</protein>
<organism evidence="3 4">
    <name type="scientific">Methylomagnum ishizawai</name>
    <dbReference type="NCBI Taxonomy" id="1760988"/>
    <lineage>
        <taxon>Bacteria</taxon>
        <taxon>Pseudomonadati</taxon>
        <taxon>Pseudomonadota</taxon>
        <taxon>Gammaproteobacteria</taxon>
        <taxon>Methylococcales</taxon>
        <taxon>Methylococcaceae</taxon>
        <taxon>Methylomagnum</taxon>
    </lineage>
</organism>
<evidence type="ECO:0000259" key="2">
    <source>
        <dbReference type="Pfam" id="PF14317"/>
    </source>
</evidence>
<dbReference type="Pfam" id="PF14317">
    <property type="entry name" value="YcxB"/>
    <property type="match status" value="1"/>
</dbReference>
<evidence type="ECO:0000256" key="1">
    <source>
        <dbReference type="SAM" id="Phobius"/>
    </source>
</evidence>
<dbReference type="InterPro" id="IPR025588">
    <property type="entry name" value="YcxB-like_C"/>
</dbReference>
<gene>
    <name evidence="3" type="ORF">SAMN02949497_3384</name>
</gene>
<keyword evidence="4" id="KW-1185">Reference proteome</keyword>
<name>A0A1Y6D860_9GAMM</name>
<dbReference type="STRING" id="1760988.SAMN02949497_3384"/>
<dbReference type="EMBL" id="FXAM01000001">
    <property type="protein sequence ID" value="SMF96005.1"/>
    <property type="molecule type" value="Genomic_DNA"/>
</dbReference>
<keyword evidence="1" id="KW-0472">Membrane</keyword>
<reference evidence="3 4" key="1">
    <citation type="submission" date="2016-12" db="EMBL/GenBank/DDBJ databases">
        <authorList>
            <person name="Song W.-J."/>
            <person name="Kurnit D.M."/>
        </authorList>
    </citation>
    <scope>NUCLEOTIDE SEQUENCE [LARGE SCALE GENOMIC DNA]</scope>
    <source>
        <strain evidence="3 4">175</strain>
    </source>
</reference>
<feature type="transmembrane region" description="Helical" evidence="1">
    <location>
        <begin position="59"/>
        <end position="77"/>
    </location>
</feature>
<keyword evidence="1" id="KW-1133">Transmembrane helix</keyword>
<dbReference type="Proteomes" id="UP000192923">
    <property type="component" value="Unassembled WGS sequence"/>
</dbReference>
<feature type="transmembrane region" description="Helical" evidence="1">
    <location>
        <begin position="36"/>
        <end position="53"/>
    </location>
</feature>
<keyword evidence="1" id="KW-0812">Transmembrane</keyword>
<feature type="domain" description="YcxB-like C-terminal" evidence="2">
    <location>
        <begin position="108"/>
        <end position="162"/>
    </location>
</feature>
<accession>A0A1Y6D860</accession>
<sequence>MTEIEYEVREQDLLAFNDHQLKNSQGLQKVLRRHQGIVPGVLAVLSMFLWFYYQDTLSAIYVAVTAVAWGLLTPVFLKWQMRQRIRRMYSDADMAAILGKYKLRSEQDALVEVSRVGESRVSWADILRIDVIKGYVFIFVTLDTALIVPYATVKTGDLREFLKDADARLEQAA</sequence>